<feature type="compositionally biased region" description="Pro residues" evidence="1">
    <location>
        <begin position="97"/>
        <end position="113"/>
    </location>
</feature>
<reference evidence="3 4" key="1">
    <citation type="journal article" date="2012" name="New Phytol.">
        <title>Insight into trade-off between wood decay and parasitism from the genome of a fungal forest pathogen.</title>
        <authorList>
            <person name="Olson A."/>
            <person name="Aerts A."/>
            <person name="Asiegbu F."/>
            <person name="Belbahri L."/>
            <person name="Bouzid O."/>
            <person name="Broberg A."/>
            <person name="Canback B."/>
            <person name="Coutinho P.M."/>
            <person name="Cullen D."/>
            <person name="Dalman K."/>
            <person name="Deflorio G."/>
            <person name="van Diepen L.T."/>
            <person name="Dunand C."/>
            <person name="Duplessis S."/>
            <person name="Durling M."/>
            <person name="Gonthier P."/>
            <person name="Grimwood J."/>
            <person name="Fossdal C.G."/>
            <person name="Hansson D."/>
            <person name="Henrissat B."/>
            <person name="Hietala A."/>
            <person name="Himmelstrand K."/>
            <person name="Hoffmeister D."/>
            <person name="Hogberg N."/>
            <person name="James T.Y."/>
            <person name="Karlsson M."/>
            <person name="Kohler A."/>
            <person name="Kues U."/>
            <person name="Lee Y.H."/>
            <person name="Lin Y.C."/>
            <person name="Lind M."/>
            <person name="Lindquist E."/>
            <person name="Lombard V."/>
            <person name="Lucas S."/>
            <person name="Lunden K."/>
            <person name="Morin E."/>
            <person name="Murat C."/>
            <person name="Park J."/>
            <person name="Raffaello T."/>
            <person name="Rouze P."/>
            <person name="Salamov A."/>
            <person name="Schmutz J."/>
            <person name="Solheim H."/>
            <person name="Stahlberg J."/>
            <person name="Velez H."/>
            <person name="de Vries R.P."/>
            <person name="Wiebenga A."/>
            <person name="Woodward S."/>
            <person name="Yakovlev I."/>
            <person name="Garbelotto M."/>
            <person name="Martin F."/>
            <person name="Grigoriev I.V."/>
            <person name="Stenlid J."/>
        </authorList>
    </citation>
    <scope>NUCLEOTIDE SEQUENCE [LARGE SCALE GENOMIC DNA]</scope>
    <source>
        <strain evidence="3 4">TC 32-1</strain>
    </source>
</reference>
<gene>
    <name evidence="3" type="ORF">HETIRDRAFT_223136</name>
</gene>
<feature type="chain" id="PRO_5004843805" evidence="2">
    <location>
        <begin position="21"/>
        <end position="120"/>
    </location>
</feature>
<keyword evidence="2" id="KW-0732">Signal</keyword>
<feature type="non-terminal residue" evidence="3">
    <location>
        <position position="120"/>
    </location>
</feature>
<accession>W4JT46</accession>
<dbReference type="AlphaFoldDB" id="W4JT46"/>
<organism evidence="3 4">
    <name type="scientific">Heterobasidion irregulare (strain TC 32-1)</name>
    <dbReference type="NCBI Taxonomy" id="747525"/>
    <lineage>
        <taxon>Eukaryota</taxon>
        <taxon>Fungi</taxon>
        <taxon>Dikarya</taxon>
        <taxon>Basidiomycota</taxon>
        <taxon>Agaricomycotina</taxon>
        <taxon>Agaricomycetes</taxon>
        <taxon>Russulales</taxon>
        <taxon>Bondarzewiaceae</taxon>
        <taxon>Heterobasidion</taxon>
        <taxon>Heterobasidion annosum species complex</taxon>
    </lineage>
</organism>
<dbReference type="Proteomes" id="UP000030671">
    <property type="component" value="Unassembled WGS sequence"/>
</dbReference>
<feature type="region of interest" description="Disordered" evidence="1">
    <location>
        <begin position="62"/>
        <end position="120"/>
    </location>
</feature>
<evidence type="ECO:0000313" key="3">
    <source>
        <dbReference type="EMBL" id="ETW76051.1"/>
    </source>
</evidence>
<protein>
    <submittedName>
        <fullName evidence="3">Uncharacterized protein</fullName>
    </submittedName>
</protein>
<dbReference type="RefSeq" id="XP_009552274.1">
    <property type="nucleotide sequence ID" value="XM_009553979.1"/>
</dbReference>
<dbReference type="PRINTS" id="PR01217">
    <property type="entry name" value="PRICHEXTENSN"/>
</dbReference>
<dbReference type="GeneID" id="20668672"/>
<evidence type="ECO:0000256" key="2">
    <source>
        <dbReference type="SAM" id="SignalP"/>
    </source>
</evidence>
<keyword evidence="4" id="KW-1185">Reference proteome</keyword>
<name>W4JT46_HETIT</name>
<dbReference type="EMBL" id="KI925465">
    <property type="protein sequence ID" value="ETW76051.1"/>
    <property type="molecule type" value="Genomic_DNA"/>
</dbReference>
<dbReference type="InParanoid" id="W4JT46"/>
<evidence type="ECO:0000256" key="1">
    <source>
        <dbReference type="SAM" id="MobiDB-lite"/>
    </source>
</evidence>
<evidence type="ECO:0000313" key="4">
    <source>
        <dbReference type="Proteomes" id="UP000030671"/>
    </source>
</evidence>
<dbReference type="KEGG" id="hir:HETIRDRAFT_223136"/>
<feature type="signal peptide" evidence="2">
    <location>
        <begin position="1"/>
        <end position="20"/>
    </location>
</feature>
<feature type="compositionally biased region" description="Pro residues" evidence="1">
    <location>
        <begin position="71"/>
        <end position="90"/>
    </location>
</feature>
<dbReference type="HOGENOM" id="CLU_2055234_0_0_1"/>
<proteinExistence type="predicted"/>
<sequence>MFALTRFVTLACLLQGFANAAPPALDYSLSRRDFALDGKVAHARDIASTYVESANVAREDFGATGSLIMRGPPPPLPPSPTPVPPPAPAPHPRDAAPHPPPPSPSPPPPVPVPHPRDAAP</sequence>